<evidence type="ECO:0000313" key="2">
    <source>
        <dbReference type="EMBL" id="CAA9322797.1"/>
    </source>
</evidence>
<feature type="transmembrane region" description="Helical" evidence="1">
    <location>
        <begin position="32"/>
        <end position="54"/>
    </location>
</feature>
<sequence length="142" mass="15344">MYGRIINALFALYLFIFVFSVPMLMFDLVPAWGQWMGGFLLALQGTLITCWLMYREGLRGAIAGLLIGILSFGVEYLGVTTGVPFGPYTYTATLGLHIGPVPYAIPFAWMMVVPGAFMTAAPFGRPSVVIGVAALLALTLDL</sequence>
<accession>A0A6J4L6T2</accession>
<organism evidence="2">
    <name type="scientific">uncultured Chloroflexia bacterium</name>
    <dbReference type="NCBI Taxonomy" id="1672391"/>
    <lineage>
        <taxon>Bacteria</taxon>
        <taxon>Bacillati</taxon>
        <taxon>Chloroflexota</taxon>
        <taxon>Chloroflexia</taxon>
        <taxon>environmental samples</taxon>
    </lineage>
</organism>
<dbReference type="EMBL" id="CADCTR010001960">
    <property type="protein sequence ID" value="CAA9322797.1"/>
    <property type="molecule type" value="Genomic_DNA"/>
</dbReference>
<dbReference type="PANTHER" id="PTHR39419">
    <property type="entry name" value="SLL0814 PROTEIN"/>
    <property type="match status" value="1"/>
</dbReference>
<keyword evidence="1" id="KW-0472">Membrane</keyword>
<proteinExistence type="predicted"/>
<feature type="transmembrane region" description="Helical" evidence="1">
    <location>
        <begin position="61"/>
        <end position="83"/>
    </location>
</feature>
<feature type="transmembrane region" description="Helical" evidence="1">
    <location>
        <begin position="103"/>
        <end position="123"/>
    </location>
</feature>
<keyword evidence="1" id="KW-0812">Transmembrane</keyword>
<dbReference type="AlphaFoldDB" id="A0A6J4L6T2"/>
<feature type="non-terminal residue" evidence="2">
    <location>
        <position position="142"/>
    </location>
</feature>
<dbReference type="PANTHER" id="PTHR39419:SF1">
    <property type="entry name" value="SLL0814 PROTEIN"/>
    <property type="match status" value="1"/>
</dbReference>
<reference evidence="2" key="1">
    <citation type="submission" date="2020-02" db="EMBL/GenBank/DDBJ databases">
        <authorList>
            <person name="Meier V. D."/>
        </authorList>
    </citation>
    <scope>NUCLEOTIDE SEQUENCE</scope>
    <source>
        <strain evidence="2">AVDCRST_MAG93</strain>
    </source>
</reference>
<evidence type="ECO:0000256" key="1">
    <source>
        <dbReference type="SAM" id="Phobius"/>
    </source>
</evidence>
<dbReference type="InterPro" id="IPR007354">
    <property type="entry name" value="CruF-like"/>
</dbReference>
<protein>
    <submittedName>
        <fullName evidence="2">Carotenoid biosynthesis protein</fullName>
    </submittedName>
</protein>
<name>A0A6J4L6T2_9CHLR</name>
<feature type="transmembrane region" description="Helical" evidence="1">
    <location>
        <begin position="7"/>
        <end position="26"/>
    </location>
</feature>
<gene>
    <name evidence="2" type="ORF">AVDCRST_MAG93-5827</name>
</gene>
<dbReference type="Pfam" id="PF04240">
    <property type="entry name" value="Caroten_synth"/>
    <property type="match status" value="1"/>
</dbReference>
<keyword evidence="1" id="KW-1133">Transmembrane helix</keyword>